<proteinExistence type="predicted"/>
<dbReference type="Proteomes" id="UP000326678">
    <property type="component" value="Chromosome Gxm1"/>
</dbReference>
<keyword evidence="2" id="KW-1185">Reference proteome</keyword>
<organism evidence="1 2">
    <name type="scientific">Nostoc sphaeroides CCNUC1</name>
    <dbReference type="NCBI Taxonomy" id="2653204"/>
    <lineage>
        <taxon>Bacteria</taxon>
        <taxon>Bacillati</taxon>
        <taxon>Cyanobacteriota</taxon>
        <taxon>Cyanophyceae</taxon>
        <taxon>Nostocales</taxon>
        <taxon>Nostocaceae</taxon>
        <taxon>Nostoc</taxon>
    </lineage>
</organism>
<protein>
    <submittedName>
        <fullName evidence="1">Uncharacterized protein</fullName>
    </submittedName>
</protein>
<dbReference type="EMBL" id="CP045226">
    <property type="protein sequence ID" value="QFS44921.1"/>
    <property type="molecule type" value="Genomic_DNA"/>
</dbReference>
<sequence>MPSKIIFLALWNFRCGRWRGNFTITNFSLLLDACFSLPALYAN</sequence>
<reference evidence="1 2" key="1">
    <citation type="submission" date="2019-10" db="EMBL/GenBank/DDBJ databases">
        <title>Genomic and transcriptomic insights into the perfect genentic adaptation of a filamentous nitrogen-fixing cyanobacterium to rice fields.</title>
        <authorList>
            <person name="Chen Z."/>
        </authorList>
    </citation>
    <scope>NUCLEOTIDE SEQUENCE [LARGE SCALE GENOMIC DNA]</scope>
    <source>
        <strain evidence="1">CCNUC1</strain>
    </source>
</reference>
<accession>A0A5P8VX67</accession>
<dbReference type="KEGG" id="nsh:GXM_02396"/>
<dbReference type="AlphaFoldDB" id="A0A5P8VX67"/>
<name>A0A5P8VX67_9NOSO</name>
<evidence type="ECO:0000313" key="2">
    <source>
        <dbReference type="Proteomes" id="UP000326678"/>
    </source>
</evidence>
<evidence type="ECO:0000313" key="1">
    <source>
        <dbReference type="EMBL" id="QFS44921.1"/>
    </source>
</evidence>
<gene>
    <name evidence="1" type="ORF">GXM_02396</name>
</gene>